<dbReference type="Proteomes" id="UP000663852">
    <property type="component" value="Unassembled WGS sequence"/>
</dbReference>
<evidence type="ECO:0000256" key="1">
    <source>
        <dbReference type="SAM" id="Phobius"/>
    </source>
</evidence>
<proteinExistence type="predicted"/>
<dbReference type="AlphaFoldDB" id="A0A816BTW0"/>
<reference evidence="3" key="1">
    <citation type="submission" date="2021-02" db="EMBL/GenBank/DDBJ databases">
        <authorList>
            <person name="Nowell W R."/>
        </authorList>
    </citation>
    <scope>NUCLEOTIDE SEQUENCE</scope>
</reference>
<keyword evidence="1" id="KW-0812">Transmembrane</keyword>
<name>A0A816BTW0_ADIRI</name>
<dbReference type="EMBL" id="CAJNOJ010000144">
    <property type="protein sequence ID" value="CAF1192884.1"/>
    <property type="molecule type" value="Genomic_DNA"/>
</dbReference>
<protein>
    <submittedName>
        <fullName evidence="3">Uncharacterized protein</fullName>
    </submittedName>
</protein>
<sequence length="256" mass="29667">MEQINTDIQQEPVSRENRNDEIPLESLPVLPSYTVGDLQKSFGSTNTGSIGGTTPDEDQKIIKDIFLLATKHERRKLWWKCLFFFFLFPIFGVFLPCCMYKRRISQIKRIIETGIRYMSRLEGDQWSRYVQHIQIESKGKMSQSSVRQLLSRNCGHIIIGIEGFFLDGMLSMQYENIVIVRTEIVQASNQIDMMLRVWFCRRLVVVPTQNGRVVGNPNNDPFKFDIFLPTDMSTELLSSITDFMQFGSVCRPNFVV</sequence>
<dbReference type="EMBL" id="CAJNOR010007317">
    <property type="protein sequence ID" value="CAF1615021.1"/>
    <property type="molecule type" value="Genomic_DNA"/>
</dbReference>
<evidence type="ECO:0000313" key="2">
    <source>
        <dbReference type="EMBL" id="CAF1192884.1"/>
    </source>
</evidence>
<accession>A0A816BTW0</accession>
<evidence type="ECO:0000313" key="3">
    <source>
        <dbReference type="EMBL" id="CAF1615021.1"/>
    </source>
</evidence>
<evidence type="ECO:0000313" key="4">
    <source>
        <dbReference type="Proteomes" id="UP000663828"/>
    </source>
</evidence>
<keyword evidence="1" id="KW-0472">Membrane</keyword>
<gene>
    <name evidence="2" type="ORF">EDS130_LOCUS24914</name>
    <name evidence="3" type="ORF">XAT740_LOCUS49435</name>
</gene>
<feature type="transmembrane region" description="Helical" evidence="1">
    <location>
        <begin position="77"/>
        <end position="100"/>
    </location>
</feature>
<comment type="caution">
    <text evidence="3">The sequence shown here is derived from an EMBL/GenBank/DDBJ whole genome shotgun (WGS) entry which is preliminary data.</text>
</comment>
<dbReference type="Proteomes" id="UP000663828">
    <property type="component" value="Unassembled WGS sequence"/>
</dbReference>
<keyword evidence="4" id="KW-1185">Reference proteome</keyword>
<organism evidence="3 4">
    <name type="scientific">Adineta ricciae</name>
    <name type="common">Rotifer</name>
    <dbReference type="NCBI Taxonomy" id="249248"/>
    <lineage>
        <taxon>Eukaryota</taxon>
        <taxon>Metazoa</taxon>
        <taxon>Spiralia</taxon>
        <taxon>Gnathifera</taxon>
        <taxon>Rotifera</taxon>
        <taxon>Eurotatoria</taxon>
        <taxon>Bdelloidea</taxon>
        <taxon>Adinetida</taxon>
        <taxon>Adinetidae</taxon>
        <taxon>Adineta</taxon>
    </lineage>
</organism>
<keyword evidence="1" id="KW-1133">Transmembrane helix</keyword>
<dbReference type="OrthoDB" id="10018224at2759"/>